<dbReference type="Pfam" id="PF13469">
    <property type="entry name" value="Sulfotransfer_3"/>
    <property type="match status" value="1"/>
</dbReference>
<keyword evidence="1" id="KW-0812">Transmembrane</keyword>
<dbReference type="Gene3D" id="3.40.50.300">
    <property type="entry name" value="P-loop containing nucleotide triphosphate hydrolases"/>
    <property type="match status" value="1"/>
</dbReference>
<proteinExistence type="predicted"/>
<keyword evidence="1" id="KW-1133">Transmembrane helix</keyword>
<dbReference type="SUPFAM" id="SSF52540">
    <property type="entry name" value="P-loop containing nucleoside triphosphate hydrolases"/>
    <property type="match status" value="1"/>
</dbReference>
<keyword evidence="1" id="KW-0472">Membrane</keyword>
<dbReference type="InterPro" id="IPR052736">
    <property type="entry name" value="Stf3_sulfotransferase"/>
</dbReference>
<comment type="caution">
    <text evidence="2">The sequence shown here is derived from an EMBL/GenBank/DDBJ whole genome shotgun (WGS) entry which is preliminary data.</text>
</comment>
<evidence type="ECO:0008006" key="4">
    <source>
        <dbReference type="Google" id="ProtNLM"/>
    </source>
</evidence>
<dbReference type="InterPro" id="IPR027417">
    <property type="entry name" value="P-loop_NTPase"/>
</dbReference>
<gene>
    <name evidence="2" type="ORF">TrCOL_g4715</name>
</gene>
<dbReference type="PANTHER" id="PTHR36451">
    <property type="entry name" value="PAPS-DEPENDENT SULFOTRANSFERASE STF3"/>
    <property type="match status" value="1"/>
</dbReference>
<evidence type="ECO:0000256" key="1">
    <source>
        <dbReference type="SAM" id="Phobius"/>
    </source>
</evidence>
<keyword evidence="3" id="KW-1185">Reference proteome</keyword>
<evidence type="ECO:0000313" key="2">
    <source>
        <dbReference type="EMBL" id="GMI49222.1"/>
    </source>
</evidence>
<name>A0A9W7GP39_9STRA</name>
<organism evidence="2 3">
    <name type="scientific">Triparma columacea</name>
    <dbReference type="NCBI Taxonomy" id="722753"/>
    <lineage>
        <taxon>Eukaryota</taxon>
        <taxon>Sar</taxon>
        <taxon>Stramenopiles</taxon>
        <taxon>Ochrophyta</taxon>
        <taxon>Bolidophyceae</taxon>
        <taxon>Parmales</taxon>
        <taxon>Triparmaceae</taxon>
        <taxon>Triparma</taxon>
    </lineage>
</organism>
<accession>A0A9W7GP39</accession>
<dbReference type="OrthoDB" id="188344at2759"/>
<sequence>MGLVKYIAIFVLGARLSSTDHPLLPIPPLSSWKYRFQALLSQGPSKFPLKNRMFLIFRALMFLIMSPIWVALWTLDDIFFPRYRDIELKNPVFLVGGFRTGSTSLHRALSLDSDRYCSPRFVELAFPFLTIHFLLDGLEWIDKKFGTAIIDGIEKKFQKVLGEECMARHPMAYYEAEEDDVLLAAWHLTGWYICTMFPDSEAWISSGQQTASYSKGEQDKSYMFYLRSIQKVLYRRGDGRELLSKSHLIEFMFILERNIPNAKFVGTVRNPKDTFVSWYALAQAASKVMAAGWNLSVLSAVDSHLKFWDLFTAAELKFFGKDEKDRGDNKVLVPFKTYIASQEDTVRSIYEKFKLPMSEHFEKALVADNDNHKAYKAKRGYDNPSLEDLGISGKVVEERLSDYIDTYKLK</sequence>
<feature type="transmembrane region" description="Helical" evidence="1">
    <location>
        <begin position="55"/>
        <end position="75"/>
    </location>
</feature>
<protein>
    <recommendedName>
        <fullName evidence="4">Sulfotransferase</fullName>
    </recommendedName>
</protein>
<evidence type="ECO:0000313" key="3">
    <source>
        <dbReference type="Proteomes" id="UP001165065"/>
    </source>
</evidence>
<dbReference type="AlphaFoldDB" id="A0A9W7GP39"/>
<reference evidence="3" key="1">
    <citation type="journal article" date="2023" name="Commun. Biol.">
        <title>Genome analysis of Parmales, the sister group of diatoms, reveals the evolutionary specialization of diatoms from phago-mixotrophs to photoautotrophs.</title>
        <authorList>
            <person name="Ban H."/>
            <person name="Sato S."/>
            <person name="Yoshikawa S."/>
            <person name="Yamada K."/>
            <person name="Nakamura Y."/>
            <person name="Ichinomiya M."/>
            <person name="Sato N."/>
            <person name="Blanc-Mathieu R."/>
            <person name="Endo H."/>
            <person name="Kuwata A."/>
            <person name="Ogata H."/>
        </authorList>
    </citation>
    <scope>NUCLEOTIDE SEQUENCE [LARGE SCALE GENOMIC DNA]</scope>
</reference>
<dbReference type="Proteomes" id="UP001165065">
    <property type="component" value="Unassembled WGS sequence"/>
</dbReference>
<dbReference type="EMBL" id="BRYA01000480">
    <property type="protein sequence ID" value="GMI49222.1"/>
    <property type="molecule type" value="Genomic_DNA"/>
</dbReference>
<dbReference type="PANTHER" id="PTHR36451:SF1">
    <property type="entry name" value="OMEGA-HYDROXY-BETA-DIHYDROMENAQUINONE-9 SULFOTRANSFERASE STF3"/>
    <property type="match status" value="1"/>
</dbReference>